<feature type="transmembrane region" description="Helical" evidence="1">
    <location>
        <begin position="213"/>
        <end position="233"/>
    </location>
</feature>
<keyword evidence="1" id="KW-1133">Transmembrane helix</keyword>
<sequence>MSDWFEHAFTYPWWVYVTIPLGAAFVGWVTKILALKMMFYPVEFVGIKPYFGWQGQIPKRAPKMAAVAVDSLTSGILKPEELFDKIDPDELVAELGEPLRDAARALVDTMMMSFQPQVWRAMPDQVKDIIVKNVEGRIPSAARGMFGEFRGQVDQIFDIKHMVITNLVRDKATLNNVFQDIGKPAFKFLIKSGLYFGFIIGLVQMLVFGVTGWHLALPLFGLLTGGLTDYVALQMIFRPLERKTVFPGIKWQGVFQAEREQVIHGYAALMAREIFTPKAIMESLLTGPMSDKFFDIIQTEIGRTIDSQMGFAGRVISAVGGRQYQDMKLQIAGSIIEKLPETSSYIEQYAAERLDLENVMVEKMMVLDSQSYENLLRPAFKDDEWIIVVLGAALGFICGEIQSQLILLLAH</sequence>
<feature type="transmembrane region" description="Helical" evidence="1">
    <location>
        <begin position="385"/>
        <end position="410"/>
    </location>
</feature>
<name>A0A7G8P709_9MYCO</name>
<dbReference type="AlphaFoldDB" id="A0A7G8P709"/>
<proteinExistence type="predicted"/>
<dbReference type="EMBL" id="CP059894">
    <property type="protein sequence ID" value="QNJ90125.1"/>
    <property type="molecule type" value="Genomic_DNA"/>
</dbReference>
<feature type="transmembrane region" description="Helical" evidence="1">
    <location>
        <begin position="188"/>
        <end position="207"/>
    </location>
</feature>
<dbReference type="KEGG" id="mflu:HZU40_17670"/>
<keyword evidence="1" id="KW-0812">Transmembrane</keyword>
<evidence type="ECO:0000256" key="1">
    <source>
        <dbReference type="SAM" id="Phobius"/>
    </source>
</evidence>
<feature type="transmembrane region" description="Helical" evidence="1">
    <location>
        <begin position="13"/>
        <end position="34"/>
    </location>
</feature>
<dbReference type="PANTHER" id="PTHR35791">
    <property type="entry name" value="UPF0754 MEMBRANE PROTEIN YHEB"/>
    <property type="match status" value="1"/>
</dbReference>
<keyword evidence="1" id="KW-0472">Membrane</keyword>
<evidence type="ECO:0000313" key="3">
    <source>
        <dbReference type="Proteomes" id="UP000515498"/>
    </source>
</evidence>
<accession>A0A7G8P709</accession>
<reference evidence="2 3" key="1">
    <citation type="submission" date="2020-07" db="EMBL/GenBank/DDBJ databases">
        <title>Draft genome sequence of four isobutane-metabolizing strains capable of cometabolically degrading diverse ether contaminants.</title>
        <authorList>
            <person name="Chen W."/>
            <person name="Faulkner N."/>
            <person name="Smith C."/>
            <person name="Hyman M."/>
        </authorList>
    </citation>
    <scope>NUCLEOTIDE SEQUENCE [LARGE SCALE GENOMIC DNA]</scope>
    <source>
        <strain evidence="2 3">2A</strain>
    </source>
</reference>
<evidence type="ECO:0000313" key="2">
    <source>
        <dbReference type="EMBL" id="QNJ90125.1"/>
    </source>
</evidence>
<organism evidence="2 3">
    <name type="scientific">Mycolicibacterium fluoranthenivorans</name>
    <dbReference type="NCBI Taxonomy" id="258505"/>
    <lineage>
        <taxon>Bacteria</taxon>
        <taxon>Bacillati</taxon>
        <taxon>Actinomycetota</taxon>
        <taxon>Actinomycetes</taxon>
        <taxon>Mycobacteriales</taxon>
        <taxon>Mycobacteriaceae</taxon>
        <taxon>Mycolicibacterium</taxon>
    </lineage>
</organism>
<dbReference type="PANTHER" id="PTHR35791:SF1">
    <property type="entry name" value="UPF0754 MEMBRANE PROTEIN YHEB"/>
    <property type="match status" value="1"/>
</dbReference>
<dbReference type="Proteomes" id="UP000515498">
    <property type="component" value="Chromosome"/>
</dbReference>
<dbReference type="RefSeq" id="WP_187095267.1">
    <property type="nucleotide sequence ID" value="NZ_CP059894.1"/>
</dbReference>
<protein>
    <submittedName>
        <fullName evidence="2">DUF445 domain-containing protein</fullName>
    </submittedName>
</protein>
<gene>
    <name evidence="2" type="ORF">HZU40_17670</name>
</gene>